<comment type="caution">
    <text evidence="1">The sequence shown here is derived from an EMBL/GenBank/DDBJ whole genome shotgun (WGS) entry which is preliminary data.</text>
</comment>
<organism evidence="1">
    <name type="scientific">mine drainage metagenome</name>
    <dbReference type="NCBI Taxonomy" id="410659"/>
    <lineage>
        <taxon>unclassified sequences</taxon>
        <taxon>metagenomes</taxon>
        <taxon>ecological metagenomes</taxon>
    </lineage>
</organism>
<name>E6PQD7_9ZZZZ</name>
<protein>
    <submittedName>
        <fullName evidence="1">Uncharacterized protein</fullName>
    </submittedName>
</protein>
<sequence>MEPSIEAWDNAGLGDFLVHALRGEMRP</sequence>
<reference evidence="1" key="1">
    <citation type="submission" date="2009-10" db="EMBL/GenBank/DDBJ databases">
        <title>Diversity of trophic interactions inside an arsenic-rich microbial ecosystem.</title>
        <authorList>
            <person name="Bertin P.N."/>
            <person name="Heinrich-Salmeron A."/>
            <person name="Pelletier E."/>
            <person name="Goulhen-Chollet F."/>
            <person name="Arsene-Ploetze F."/>
            <person name="Gallien S."/>
            <person name="Calteau A."/>
            <person name="Vallenet D."/>
            <person name="Casiot C."/>
            <person name="Chane-Woon-Ming B."/>
            <person name="Giloteaux L."/>
            <person name="Barakat M."/>
            <person name="Bonnefoy V."/>
            <person name="Bruneel O."/>
            <person name="Chandler M."/>
            <person name="Cleiss J."/>
            <person name="Duran R."/>
            <person name="Elbaz-Poulichet F."/>
            <person name="Fonknechten N."/>
            <person name="Lauga B."/>
            <person name="Mornico D."/>
            <person name="Ortet P."/>
            <person name="Schaeffer C."/>
            <person name="Siguier P."/>
            <person name="Alexander Thil Smith A."/>
            <person name="Van Dorsselaer A."/>
            <person name="Weissenbach J."/>
            <person name="Medigue C."/>
            <person name="Le Paslier D."/>
        </authorList>
    </citation>
    <scope>NUCLEOTIDE SEQUENCE</scope>
</reference>
<dbReference type="EMBL" id="CABM01000042">
    <property type="protein sequence ID" value="CBH97141.1"/>
    <property type="molecule type" value="Genomic_DNA"/>
</dbReference>
<proteinExistence type="predicted"/>
<evidence type="ECO:0000313" key="1">
    <source>
        <dbReference type="EMBL" id="CBH97141.1"/>
    </source>
</evidence>
<accession>E6PQD7</accession>
<dbReference type="AlphaFoldDB" id="E6PQD7"/>
<gene>
    <name evidence="1" type="ORF">CARN2_2613</name>
</gene>